<dbReference type="Pfam" id="PF13692">
    <property type="entry name" value="Glyco_trans_1_4"/>
    <property type="match status" value="1"/>
</dbReference>
<organism evidence="1 2">
    <name type="scientific">Agrobacterium albertimagni AOL15</name>
    <dbReference type="NCBI Taxonomy" id="1156935"/>
    <lineage>
        <taxon>Bacteria</taxon>
        <taxon>Pseudomonadati</taxon>
        <taxon>Pseudomonadota</taxon>
        <taxon>Alphaproteobacteria</taxon>
        <taxon>Hyphomicrobiales</taxon>
        <taxon>Rhizobiaceae</taxon>
        <taxon>Rhizobium/Agrobacterium group</taxon>
        <taxon>Agrobacterium</taxon>
    </lineage>
</organism>
<gene>
    <name evidence="1" type="ORF">QWE_15396</name>
</gene>
<dbReference type="RefSeq" id="WP_006727072.1">
    <property type="nucleotide sequence ID" value="NZ_ALJF01000012.1"/>
</dbReference>
<dbReference type="PANTHER" id="PTHR12526">
    <property type="entry name" value="GLYCOSYLTRANSFERASE"/>
    <property type="match status" value="1"/>
</dbReference>
<dbReference type="EMBL" id="ALJF01000012">
    <property type="protein sequence ID" value="EKF58641.1"/>
    <property type="molecule type" value="Genomic_DNA"/>
</dbReference>
<dbReference type="AlphaFoldDB" id="K2QCA0"/>
<dbReference type="Gene3D" id="3.40.50.2000">
    <property type="entry name" value="Glycogen Phosphorylase B"/>
    <property type="match status" value="2"/>
</dbReference>
<keyword evidence="2" id="KW-1185">Reference proteome</keyword>
<accession>K2QCA0</accession>
<evidence type="ECO:0000313" key="2">
    <source>
        <dbReference type="Proteomes" id="UP000007123"/>
    </source>
</evidence>
<dbReference type="STRING" id="1156935.QWE_15396"/>
<dbReference type="PATRIC" id="fig|1156935.5.peg.3125"/>
<dbReference type="OrthoDB" id="8404680at2"/>
<protein>
    <submittedName>
        <fullName evidence="1">Putative glycosyl transferase</fullName>
    </submittedName>
</protein>
<dbReference type="PANTHER" id="PTHR12526:SF637">
    <property type="entry name" value="GLYCOSYLTRANSFERASE EPSF-RELATED"/>
    <property type="match status" value="1"/>
</dbReference>
<dbReference type="Proteomes" id="UP000007123">
    <property type="component" value="Unassembled WGS sequence"/>
</dbReference>
<keyword evidence="1" id="KW-0808">Transferase</keyword>
<dbReference type="eggNOG" id="COG0438">
    <property type="taxonomic scope" value="Bacteria"/>
</dbReference>
<proteinExistence type="predicted"/>
<dbReference type="GO" id="GO:0016740">
    <property type="term" value="F:transferase activity"/>
    <property type="evidence" value="ECO:0007669"/>
    <property type="project" value="UniProtKB-KW"/>
</dbReference>
<comment type="caution">
    <text evidence="1">The sequence shown here is derived from an EMBL/GenBank/DDBJ whole genome shotgun (WGS) entry which is preliminary data.</text>
</comment>
<reference evidence="1 2" key="1">
    <citation type="journal article" date="2012" name="J. Bacteriol.">
        <title>Draft Genome Sequence of Agrobacterium albertimagni Strain AOL15.</title>
        <authorList>
            <person name="Trimble W.L."/>
            <person name="Phung le T."/>
            <person name="Meyer F."/>
            <person name="Gilbert J.A."/>
            <person name="Silver S."/>
        </authorList>
    </citation>
    <scope>NUCLEOTIDE SEQUENCE [LARGE SCALE GENOMIC DNA]</scope>
    <source>
        <strain evidence="1 2">AOL15</strain>
    </source>
</reference>
<sequence length="389" mass="43902">MVSRPADHRSNAATLKVFVHLAENKDARRWRQSWLAKTLVGVNDETPYGYGRAEKLGCSVTFSGGSSETLLAKFFRYGLRFILGFDFVHAWRQRHAFERADVIWTHTESQYLAVAAVALITGMKTRIIGQSVWLFDHWDQLSWVKRRLYALLINRVDVLTFLSPANLRMARARFPKADARFVPFGIPTEHKVEPRIRSQEPFRILAIGSDRHRDWKTLVEVVRDCPDMSLTILSGTVPRKLVTGIANVEVRLARTTGELHEAFERASVVCVPLLENQHASGITVIQEAALFGVPVIASDTGGLRHYFLDREIRYVPRGDHAALQEALVEIRACPQDAREMAVRAQARMGQNGLGVDAYIQDHVRISHDLMKAGKTRQAVATQEMRGNEA</sequence>
<dbReference type="SUPFAM" id="SSF53756">
    <property type="entry name" value="UDP-Glycosyltransferase/glycogen phosphorylase"/>
    <property type="match status" value="1"/>
</dbReference>
<dbReference type="CDD" id="cd03801">
    <property type="entry name" value="GT4_PimA-like"/>
    <property type="match status" value="1"/>
</dbReference>
<name>K2QCA0_9HYPH</name>
<evidence type="ECO:0000313" key="1">
    <source>
        <dbReference type="EMBL" id="EKF58641.1"/>
    </source>
</evidence>